<accession>A0ACC1TK83</accession>
<evidence type="ECO:0000313" key="1">
    <source>
        <dbReference type="EMBL" id="KAJ3805145.1"/>
    </source>
</evidence>
<comment type="caution">
    <text evidence="1">The sequence shown here is derived from an EMBL/GenBank/DDBJ whole genome shotgun (WGS) entry which is preliminary data.</text>
</comment>
<keyword evidence="2" id="KW-1185">Reference proteome</keyword>
<protein>
    <submittedName>
        <fullName evidence="1">Uncharacterized protein</fullName>
    </submittedName>
</protein>
<reference evidence="1" key="1">
    <citation type="submission" date="2022-09" db="EMBL/GenBank/DDBJ databases">
        <title>A Global Phylogenomic Analysis of the Shiitake Genus Lentinula.</title>
        <authorList>
            <consortium name="DOE Joint Genome Institute"/>
            <person name="Sierra-Patev S."/>
            <person name="Min B."/>
            <person name="Naranjo-Ortiz M."/>
            <person name="Looney B."/>
            <person name="Konkel Z."/>
            <person name="Slot J.C."/>
            <person name="Sakamoto Y."/>
            <person name="Steenwyk J.L."/>
            <person name="Rokas A."/>
            <person name="Carro J."/>
            <person name="Camarero S."/>
            <person name="Ferreira P."/>
            <person name="Molpeceres G."/>
            <person name="Ruiz-Duenas F.J."/>
            <person name="Serrano A."/>
            <person name="Henrissat B."/>
            <person name="Drula E."/>
            <person name="Hughes K.W."/>
            <person name="Mata J.L."/>
            <person name="Ishikawa N.K."/>
            <person name="Vargas-Isla R."/>
            <person name="Ushijima S."/>
            <person name="Smith C.A."/>
            <person name="Ahrendt S."/>
            <person name="Andreopoulos W."/>
            <person name="He G."/>
            <person name="Labutti K."/>
            <person name="Lipzen A."/>
            <person name="Ng V."/>
            <person name="Riley R."/>
            <person name="Sandor L."/>
            <person name="Barry K."/>
            <person name="Martinez A.T."/>
            <person name="Xiao Y."/>
            <person name="Gibbons J.G."/>
            <person name="Terashima K."/>
            <person name="Grigoriev I.V."/>
            <person name="Hibbett D.S."/>
        </authorList>
    </citation>
    <scope>NUCLEOTIDE SEQUENCE</scope>
    <source>
        <strain evidence="1">TMI1499</strain>
    </source>
</reference>
<evidence type="ECO:0000313" key="2">
    <source>
        <dbReference type="Proteomes" id="UP001163835"/>
    </source>
</evidence>
<gene>
    <name evidence="1" type="ORF">F5876DRAFT_82123</name>
</gene>
<proteinExistence type="predicted"/>
<sequence length="214" mass="23995">MASPSQDHIHYFFAEAHVLTSEAKFVINALPNAEMRAVESLVHKLYAVRSILWDIDDTSSNPDELEHLGDYVKSLIRPLETFVDSPPSAPSTNIPIHCTGQRGHLAYLLDLDYAILLHNLGLSWDSIAHAMGCTRQTIYNHLEKPDLYNAKEAPHTSISDADLDKKITFIANEHPFIGSAIALGHLKSRWNIHVPIRRVQDSFCRVDALGVLLR</sequence>
<organism evidence="1 2">
    <name type="scientific">Lentinula aff. lateritia</name>
    <dbReference type="NCBI Taxonomy" id="2804960"/>
    <lineage>
        <taxon>Eukaryota</taxon>
        <taxon>Fungi</taxon>
        <taxon>Dikarya</taxon>
        <taxon>Basidiomycota</taxon>
        <taxon>Agaricomycotina</taxon>
        <taxon>Agaricomycetes</taxon>
        <taxon>Agaricomycetidae</taxon>
        <taxon>Agaricales</taxon>
        <taxon>Marasmiineae</taxon>
        <taxon>Omphalotaceae</taxon>
        <taxon>Lentinula</taxon>
    </lineage>
</organism>
<name>A0ACC1TK83_9AGAR</name>
<dbReference type="Proteomes" id="UP001163835">
    <property type="component" value="Unassembled WGS sequence"/>
</dbReference>
<dbReference type="EMBL" id="MU795675">
    <property type="protein sequence ID" value="KAJ3805145.1"/>
    <property type="molecule type" value="Genomic_DNA"/>
</dbReference>